<proteinExistence type="predicted"/>
<dbReference type="AlphaFoldDB" id="X0WDC6"/>
<protein>
    <submittedName>
        <fullName evidence="1">Uncharacterized protein</fullName>
    </submittedName>
</protein>
<comment type="caution">
    <text evidence="1">The sequence shown here is derived from an EMBL/GenBank/DDBJ whole genome shotgun (WGS) entry which is preliminary data.</text>
</comment>
<sequence>MPELTFSILDITEQEEIFAYERALYRAFSATESIILEQIWDFNKKEKRVRTKIPYSSQEIYTARIGGRIIAGAAMNYNIENTLQLEMIGFTIDKTEENICEGLALFNLQMVVDDKMIALGLKDFAFDYVKNRR</sequence>
<accession>X0WDC6</accession>
<name>X0WDC6_9ZZZZ</name>
<evidence type="ECO:0000313" key="1">
    <source>
        <dbReference type="EMBL" id="GAG10686.1"/>
    </source>
</evidence>
<organism evidence="1">
    <name type="scientific">marine sediment metagenome</name>
    <dbReference type="NCBI Taxonomy" id="412755"/>
    <lineage>
        <taxon>unclassified sequences</taxon>
        <taxon>metagenomes</taxon>
        <taxon>ecological metagenomes</taxon>
    </lineage>
</organism>
<gene>
    <name evidence="1" type="ORF">S01H1_35305</name>
</gene>
<dbReference type="EMBL" id="BARS01022055">
    <property type="protein sequence ID" value="GAG10686.1"/>
    <property type="molecule type" value="Genomic_DNA"/>
</dbReference>
<reference evidence="1" key="1">
    <citation type="journal article" date="2014" name="Front. Microbiol.">
        <title>High frequency of phylogenetically diverse reductive dehalogenase-homologous genes in deep subseafloor sedimentary metagenomes.</title>
        <authorList>
            <person name="Kawai M."/>
            <person name="Futagami T."/>
            <person name="Toyoda A."/>
            <person name="Takaki Y."/>
            <person name="Nishi S."/>
            <person name="Hori S."/>
            <person name="Arai W."/>
            <person name="Tsubouchi T."/>
            <person name="Morono Y."/>
            <person name="Uchiyama I."/>
            <person name="Ito T."/>
            <person name="Fujiyama A."/>
            <person name="Inagaki F."/>
            <person name="Takami H."/>
        </authorList>
    </citation>
    <scope>NUCLEOTIDE SEQUENCE</scope>
    <source>
        <strain evidence="1">Expedition CK06-06</strain>
    </source>
</reference>
<feature type="non-terminal residue" evidence="1">
    <location>
        <position position="133"/>
    </location>
</feature>